<feature type="compositionally biased region" description="Basic residues" evidence="1">
    <location>
        <begin position="368"/>
        <end position="390"/>
    </location>
</feature>
<feature type="region of interest" description="Disordered" evidence="1">
    <location>
        <begin position="368"/>
        <end position="405"/>
    </location>
</feature>
<name>A0ABP8TCU8_9ACTN</name>
<evidence type="ECO:0000259" key="2">
    <source>
        <dbReference type="Pfam" id="PF13700"/>
    </source>
</evidence>
<gene>
    <name evidence="3" type="ORF">GCM10023195_07860</name>
</gene>
<evidence type="ECO:0000313" key="4">
    <source>
        <dbReference type="Proteomes" id="UP001500212"/>
    </source>
</evidence>
<reference evidence="4" key="1">
    <citation type="journal article" date="2019" name="Int. J. Syst. Evol. Microbiol.">
        <title>The Global Catalogue of Microorganisms (GCM) 10K type strain sequencing project: providing services to taxonomists for standard genome sequencing and annotation.</title>
        <authorList>
            <consortium name="The Broad Institute Genomics Platform"/>
            <consortium name="The Broad Institute Genome Sequencing Center for Infectious Disease"/>
            <person name="Wu L."/>
            <person name="Ma J."/>
        </authorList>
    </citation>
    <scope>NUCLEOTIDE SEQUENCE [LARGE SCALE GENOMIC DNA]</scope>
    <source>
        <strain evidence="4">JCM 17938</strain>
    </source>
</reference>
<dbReference type="Pfam" id="PF13700">
    <property type="entry name" value="DUF4158"/>
    <property type="match status" value="1"/>
</dbReference>
<keyword evidence="4" id="KW-1185">Reference proteome</keyword>
<dbReference type="RefSeq" id="WP_345348312.1">
    <property type="nucleotide sequence ID" value="NZ_BAABHJ010000002.1"/>
</dbReference>
<sequence>MERLRSFPDIGREELIKYFTLTSREQAFLDAPGRGAEARLGLAVQLCSLPWLGFVPDDLLGVPRAALQRLASQLVVFPGALQYYVQSTRKRPQTRSDHLKLVMRYLKWKTTTPGGQEMKELEQFLLDRAMEHDTPSLLFQQATEHLISAKVVRPGVVTLMELVGAARGGAGSLTSEKVEHLLTGQMRADLDRLLVYDPVLGMTRLMWLTTPAVEATSAAVKLAIEKLTYLRGMDAHLLDLSMLPVLVDPAVADEDVGGLLRERIGMDKLREIASVNWKPLPRDHGRLATLEASYSYLRKFTPQVLEAIDFQGGPRDRRAARPGPRGPRRAAVVHRPRPPREHQLLRLHHRRRRGRTRQAHRRLAATAAHHRQRVRHHLHARPLKRRRRRASHDQQRSLCRPDSAVRATGSAMRWLQKVSRNLPRLPPASKRSCAARTWWNG</sequence>
<protein>
    <recommendedName>
        <fullName evidence="2">DUF4158 domain-containing protein</fullName>
    </recommendedName>
</protein>
<evidence type="ECO:0000313" key="3">
    <source>
        <dbReference type="EMBL" id="GAA4602539.1"/>
    </source>
</evidence>
<dbReference type="Proteomes" id="UP001500212">
    <property type="component" value="Unassembled WGS sequence"/>
</dbReference>
<dbReference type="EMBL" id="BAABHJ010000002">
    <property type="protein sequence ID" value="GAA4602539.1"/>
    <property type="molecule type" value="Genomic_DNA"/>
</dbReference>
<evidence type="ECO:0000256" key="1">
    <source>
        <dbReference type="SAM" id="MobiDB-lite"/>
    </source>
</evidence>
<organism evidence="3 4">
    <name type="scientific">Actinoallomurus liliacearum</name>
    <dbReference type="NCBI Taxonomy" id="1080073"/>
    <lineage>
        <taxon>Bacteria</taxon>
        <taxon>Bacillati</taxon>
        <taxon>Actinomycetota</taxon>
        <taxon>Actinomycetes</taxon>
        <taxon>Streptosporangiales</taxon>
        <taxon>Thermomonosporaceae</taxon>
        <taxon>Actinoallomurus</taxon>
    </lineage>
</organism>
<dbReference type="InterPro" id="IPR025296">
    <property type="entry name" value="DUF4158"/>
</dbReference>
<proteinExistence type="predicted"/>
<feature type="domain" description="DUF4158" evidence="2">
    <location>
        <begin position="2"/>
        <end position="166"/>
    </location>
</feature>
<feature type="compositionally biased region" description="Basic residues" evidence="1">
    <location>
        <begin position="326"/>
        <end position="335"/>
    </location>
</feature>
<comment type="caution">
    <text evidence="3">The sequence shown here is derived from an EMBL/GenBank/DDBJ whole genome shotgun (WGS) entry which is preliminary data.</text>
</comment>
<feature type="region of interest" description="Disordered" evidence="1">
    <location>
        <begin position="311"/>
        <end position="335"/>
    </location>
</feature>
<accession>A0ABP8TCU8</accession>